<organism evidence="3 4">
    <name type="scientific">Solea senegalensis</name>
    <name type="common">Senegalese sole</name>
    <dbReference type="NCBI Taxonomy" id="28829"/>
    <lineage>
        <taxon>Eukaryota</taxon>
        <taxon>Metazoa</taxon>
        <taxon>Chordata</taxon>
        <taxon>Craniata</taxon>
        <taxon>Vertebrata</taxon>
        <taxon>Euteleostomi</taxon>
        <taxon>Actinopterygii</taxon>
        <taxon>Neopterygii</taxon>
        <taxon>Teleostei</taxon>
        <taxon>Neoteleostei</taxon>
        <taxon>Acanthomorphata</taxon>
        <taxon>Carangaria</taxon>
        <taxon>Pleuronectiformes</taxon>
        <taxon>Pleuronectoidei</taxon>
        <taxon>Soleidae</taxon>
        <taxon>Solea</taxon>
    </lineage>
</organism>
<reference evidence="3 4" key="1">
    <citation type="journal article" date="2021" name="Sci. Rep.">
        <title>Chromosome anchoring in Senegalese sole (Solea senegalensis) reveals sex-associated markers and genome rearrangements in flatfish.</title>
        <authorList>
            <person name="Guerrero-Cozar I."/>
            <person name="Gomez-Garrido J."/>
            <person name="Berbel C."/>
            <person name="Martinez-Blanch J.F."/>
            <person name="Alioto T."/>
            <person name="Claros M.G."/>
            <person name="Gagnaire P.A."/>
            <person name="Manchado M."/>
        </authorList>
    </citation>
    <scope>NUCLEOTIDE SEQUENCE [LARGE SCALE GENOMIC DNA]</scope>
    <source>
        <strain evidence="3">Sse05_10M</strain>
    </source>
</reference>
<evidence type="ECO:0000313" key="4">
    <source>
        <dbReference type="Proteomes" id="UP000693946"/>
    </source>
</evidence>
<name>A0AAV6R764_SOLSE</name>
<sequence length="132" mass="14873">MKRLQVERRRMRMGSLNAIVFSCGTVTIYLTGMGVQRWLAVPTEMHPVPFPFCQLLCTRPFTNWNAGKNRMENHSNTDPVFASRSKRGVAGGWDESASSCRDERERSQDAGPCEDASVRSKHQLAVKLTTNI</sequence>
<evidence type="ECO:0000313" key="3">
    <source>
        <dbReference type="EMBL" id="KAG7500424.1"/>
    </source>
</evidence>
<evidence type="ECO:0000256" key="2">
    <source>
        <dbReference type="SAM" id="Phobius"/>
    </source>
</evidence>
<accession>A0AAV6R764</accession>
<proteinExistence type="predicted"/>
<dbReference type="EMBL" id="JAGKHQ010000013">
    <property type="protein sequence ID" value="KAG7500424.1"/>
    <property type="molecule type" value="Genomic_DNA"/>
</dbReference>
<comment type="caution">
    <text evidence="3">The sequence shown here is derived from an EMBL/GenBank/DDBJ whole genome shotgun (WGS) entry which is preliminary data.</text>
</comment>
<keyword evidence="4" id="KW-1185">Reference proteome</keyword>
<dbReference type="PROSITE" id="PS51257">
    <property type="entry name" value="PROKAR_LIPOPROTEIN"/>
    <property type="match status" value="1"/>
</dbReference>
<evidence type="ECO:0000256" key="1">
    <source>
        <dbReference type="SAM" id="MobiDB-lite"/>
    </source>
</evidence>
<protein>
    <submittedName>
        <fullName evidence="3">Uncharacterized protein</fullName>
    </submittedName>
</protein>
<keyword evidence="2" id="KW-0472">Membrane</keyword>
<dbReference type="AlphaFoldDB" id="A0AAV6R764"/>
<keyword evidence="2" id="KW-0812">Transmembrane</keyword>
<gene>
    <name evidence="3" type="ORF">JOB18_017893</name>
</gene>
<feature type="transmembrane region" description="Helical" evidence="2">
    <location>
        <begin position="16"/>
        <end position="39"/>
    </location>
</feature>
<keyword evidence="2" id="KW-1133">Transmembrane helix</keyword>
<feature type="region of interest" description="Disordered" evidence="1">
    <location>
        <begin position="67"/>
        <end position="118"/>
    </location>
</feature>
<dbReference type="Proteomes" id="UP000693946">
    <property type="component" value="Linkage Group LG20"/>
</dbReference>